<dbReference type="Pfam" id="PF13091">
    <property type="entry name" value="PLDc_2"/>
    <property type="match status" value="2"/>
</dbReference>
<dbReference type="GO" id="GO:0030572">
    <property type="term" value="F:phosphatidyltransferase activity"/>
    <property type="evidence" value="ECO:0007669"/>
    <property type="project" value="UniProtKB-ARBA"/>
</dbReference>
<dbReference type="GO" id="GO:0032049">
    <property type="term" value="P:cardiolipin biosynthetic process"/>
    <property type="evidence" value="ECO:0007669"/>
    <property type="project" value="UniProtKB-ARBA"/>
</dbReference>
<dbReference type="PANTHER" id="PTHR21248:SF12">
    <property type="entry name" value="CARDIOLIPIN SYNTHASE C"/>
    <property type="match status" value="1"/>
</dbReference>
<dbReference type="RefSeq" id="WP_116721856.1">
    <property type="nucleotide sequence ID" value="NZ_CAMREZ010000001.1"/>
</dbReference>
<comment type="caution">
    <text evidence="3">The sequence shown here is derived from an EMBL/GenBank/DDBJ whole genome shotgun (WGS) entry which is preliminary data.</text>
</comment>
<dbReference type="PANTHER" id="PTHR21248">
    <property type="entry name" value="CARDIOLIPIN SYNTHASE"/>
    <property type="match status" value="1"/>
</dbReference>
<sequence length="483" mass="53732">MAKNLYETLTGAPKPRKRWTPLRIVRCFLLVYLLYFAVGALLPFTLHPGVSAAVQGRFDPAAFRGSDSTDRAALVLDNQDALGLRLQMIAGAEESIILTSFDIRDCESARDIFAALLAASERGVAVRILWDGMSGMLHGRAPVFRALGERDNVEIRFYNEPNFLLPWTFNGRMHDKYLIVDGSLMVLGGRNTFDLFLGDYVPDSQKSHDNDVLVCNTAPTLEHSVIGQVEGYFEKVWDQPDTRPALERTPALRAAAVAAAAGELRARPAYALTPAGLDYEAMTVPVEKATLLTNPTGIFAKEPTLWWQLQQLMEGARDRVYLQTPYAVPSAAMYDGLARVAEKGIPFEMQLNSVAVGDNLVASSDYLTNRSRLLDTGVTVWEWFGDYSSHGKAALIDDLAVVGSYNFDMRSTYLDTEMMLVFYGDAFYDLLEANLMEMEAQCLQVSEEGYLPRAGVEPKTYGPPKSILYPVTQWLSQPFRFLI</sequence>
<dbReference type="Proteomes" id="UP000245778">
    <property type="component" value="Unassembled WGS sequence"/>
</dbReference>
<dbReference type="InterPro" id="IPR001736">
    <property type="entry name" value="PLipase_D/transphosphatidylase"/>
</dbReference>
<name>A0A2U1CDB8_9FIRM</name>
<keyword evidence="1" id="KW-0812">Transmembrane</keyword>
<feature type="transmembrane region" description="Helical" evidence="1">
    <location>
        <begin position="24"/>
        <end position="46"/>
    </location>
</feature>
<dbReference type="PROSITE" id="PS50035">
    <property type="entry name" value="PLD"/>
    <property type="match status" value="2"/>
</dbReference>
<feature type="domain" description="PLD phosphodiesterase" evidence="2">
    <location>
        <begin position="385"/>
        <end position="411"/>
    </location>
</feature>
<evidence type="ECO:0000256" key="1">
    <source>
        <dbReference type="SAM" id="Phobius"/>
    </source>
</evidence>
<keyword evidence="1" id="KW-1133">Transmembrane helix</keyword>
<evidence type="ECO:0000259" key="2">
    <source>
        <dbReference type="PROSITE" id="PS50035"/>
    </source>
</evidence>
<dbReference type="Gene3D" id="3.30.870.10">
    <property type="entry name" value="Endonuclease Chain A"/>
    <property type="match status" value="2"/>
</dbReference>
<dbReference type="SUPFAM" id="SSF56024">
    <property type="entry name" value="Phospholipase D/nuclease"/>
    <property type="match status" value="2"/>
</dbReference>
<dbReference type="CDD" id="cd09113">
    <property type="entry name" value="PLDc_ymdC_like_2"/>
    <property type="match status" value="1"/>
</dbReference>
<dbReference type="AlphaFoldDB" id="A0A2U1CDB8"/>
<dbReference type="OrthoDB" id="9814092at2"/>
<dbReference type="GeneID" id="93229823"/>
<proteinExistence type="predicted"/>
<dbReference type="EMBL" id="QEKK01000003">
    <property type="protein sequence ID" value="PVY58870.1"/>
    <property type="molecule type" value="Genomic_DNA"/>
</dbReference>
<evidence type="ECO:0000313" key="4">
    <source>
        <dbReference type="Proteomes" id="UP000245778"/>
    </source>
</evidence>
<keyword evidence="1" id="KW-0472">Membrane</keyword>
<evidence type="ECO:0000313" key="3">
    <source>
        <dbReference type="EMBL" id="PVY58870.1"/>
    </source>
</evidence>
<dbReference type="InterPro" id="IPR025202">
    <property type="entry name" value="PLD-like_dom"/>
</dbReference>
<organism evidence="3 4">
    <name type="scientific">Intestinimonas butyriciproducens</name>
    <dbReference type="NCBI Taxonomy" id="1297617"/>
    <lineage>
        <taxon>Bacteria</taxon>
        <taxon>Bacillati</taxon>
        <taxon>Bacillota</taxon>
        <taxon>Clostridia</taxon>
        <taxon>Eubacteriales</taxon>
        <taxon>Intestinimonas</taxon>
    </lineage>
</organism>
<accession>A0A2U1CDB8</accession>
<protein>
    <submittedName>
        <fullName evidence="3">Phosphatidylserine/phosphatidylglycerophosphate/ cardiolipin synthase-like enzyme</fullName>
    </submittedName>
</protein>
<gene>
    <name evidence="3" type="ORF">C7373_103158</name>
</gene>
<dbReference type="SMART" id="SM00155">
    <property type="entry name" value="PLDc"/>
    <property type="match status" value="2"/>
</dbReference>
<reference evidence="3 4" key="1">
    <citation type="submission" date="2018-04" db="EMBL/GenBank/DDBJ databases">
        <title>Genomic Encyclopedia of Type Strains, Phase IV (KMG-IV): sequencing the most valuable type-strain genomes for metagenomic binning, comparative biology and taxonomic classification.</title>
        <authorList>
            <person name="Goeker M."/>
        </authorList>
    </citation>
    <scope>NUCLEOTIDE SEQUENCE [LARGE SCALE GENOMIC DNA]</scope>
    <source>
        <strain evidence="3 4">DSM 26588</strain>
    </source>
</reference>
<feature type="domain" description="PLD phosphodiesterase" evidence="2">
    <location>
        <begin position="169"/>
        <end position="191"/>
    </location>
</feature>